<dbReference type="InterPro" id="IPR001633">
    <property type="entry name" value="EAL_dom"/>
</dbReference>
<evidence type="ECO:0000259" key="3">
    <source>
        <dbReference type="PROSITE" id="PS50883"/>
    </source>
</evidence>
<dbReference type="Gene3D" id="2.10.70.100">
    <property type="match status" value="2"/>
</dbReference>
<proteinExistence type="predicted"/>
<feature type="domain" description="PAC" evidence="2">
    <location>
        <begin position="336"/>
        <end position="389"/>
    </location>
</feature>
<dbReference type="SMART" id="SM00086">
    <property type="entry name" value="PAC"/>
    <property type="match status" value="5"/>
</dbReference>
<dbReference type="CDD" id="cd01949">
    <property type="entry name" value="GGDEF"/>
    <property type="match status" value="1"/>
</dbReference>
<feature type="domain" description="PAC" evidence="2">
    <location>
        <begin position="589"/>
        <end position="641"/>
    </location>
</feature>
<sequence>MGFPVRHPETLSHDLLALAFESSDDCIKMLSADGTLLLLNAGGAAAMGFEGPTVPVGQNWIEFWHGEEREAAREALAEAVNGRRSTLRGYLPTATGLPRWWESSLVSLPIAAGEPPRVLVISRDVTGRREAERAKRRSERLYGTLVEATSNIVWTRDLETGDCDSRGWTEFTGSLHDPASFEDWLEAIHPEDREEARRTSRAALRDGRALTIEYRLRSKVGGWRWVEDRSAPVTDDDGAAIAWVGVVTDVHNRRAAAQKLRDEGTKLRLALESASLGTWDVDLSTGRCGMSVEARSMLGLADEVAGCSFIDVLHPEDRDAVLERYHDNIAEEAGMTLTTFRIVRPDTGETRWITSRGRAVLDHEGRPVGRVGTFEDFTDRKQTRDTLRSTLRRYQALLDATSVIVWHSDAAQVSGDRQGWAEFTGISAPAVGDAWLDAIHPDDRARVKSRRDRACAAGESYLNEYRLCHIEGGHRWVRDDVVPLRSDDGPVDGWVGIISDIHERRTAEQALQASEERLRLASEVAGLGTYDVDLVTGHREWSPEFHDLIRVPRNVRPERRLFIDAVHIDDRGRLLDDRLLTEEVHGGLRVSTFRLRSDTGEVRWVEDRERLIFDGEGRPARRIGTMQDVTDRKRVEHELWLAAHADALTGLANRTLFQARVEEAVTRADRHRVEACVLIVDIDRFKEINDTMGHDAGDAVLLAIADRLRRCCPADATVARLGGDEFGVVMSSERDIAAPDVVGEDILSALRRPVMHGGREIECSGSVGWSAYPRHDGDAKALLKNSDVALYAAKKAGRNRVASFDAGMRDDFERRVTVLRSAKDALARDAVLPFYQPKVSLRTGRVVGFEALLRWRDPSGLRSPADLWEAFADPDLACRLGSRMLRCVVEDMRGWTERGVPFGHVALNAGAPELHRHGFADGVLQALAGAGLGTNCLEIEVTEGVLLDDATTAVTKALKHLDDAGVAIALDDFGTGYASLSHLRRFPVSWLKIDRSFVSNMETDNDSRAIIRAVIGLAHSLGLKAVAEGVETPSQMDFLADIGCDLAQGYLLAKPMASATLSTFLAGWKGLRGPGR</sequence>
<dbReference type="OrthoDB" id="9814202at2"/>
<protein>
    <submittedName>
        <fullName evidence="5">EAL domain-containing protein</fullName>
    </submittedName>
</protein>
<dbReference type="Pfam" id="PF00990">
    <property type="entry name" value="GGDEF"/>
    <property type="match status" value="1"/>
</dbReference>
<dbReference type="FunFam" id="3.30.70.270:FF:000001">
    <property type="entry name" value="Diguanylate cyclase domain protein"/>
    <property type="match status" value="1"/>
</dbReference>
<dbReference type="RefSeq" id="WP_129230036.1">
    <property type="nucleotide sequence ID" value="NZ_QYBB01000096.1"/>
</dbReference>
<dbReference type="PANTHER" id="PTHR44757">
    <property type="entry name" value="DIGUANYLATE CYCLASE DGCP"/>
    <property type="match status" value="1"/>
</dbReference>
<dbReference type="Pfam" id="PF08448">
    <property type="entry name" value="PAS_4"/>
    <property type="match status" value="1"/>
</dbReference>
<name>A0A4Q2TXS1_9HYPH</name>
<organism evidence="5 6">
    <name type="scientific">Lichenibacterium minor</name>
    <dbReference type="NCBI Taxonomy" id="2316528"/>
    <lineage>
        <taxon>Bacteria</taxon>
        <taxon>Pseudomonadati</taxon>
        <taxon>Pseudomonadota</taxon>
        <taxon>Alphaproteobacteria</taxon>
        <taxon>Hyphomicrobiales</taxon>
        <taxon>Lichenihabitantaceae</taxon>
        <taxon>Lichenibacterium</taxon>
    </lineage>
</organism>
<dbReference type="InterPro" id="IPR052155">
    <property type="entry name" value="Biofilm_reg_signaling"/>
</dbReference>
<feature type="domain" description="PAS" evidence="1">
    <location>
        <begin position="12"/>
        <end position="83"/>
    </location>
</feature>
<dbReference type="PROSITE" id="PS50887">
    <property type="entry name" value="GGDEF"/>
    <property type="match status" value="1"/>
</dbReference>
<dbReference type="CDD" id="cd01948">
    <property type="entry name" value="EAL"/>
    <property type="match status" value="1"/>
</dbReference>
<dbReference type="SMART" id="SM00267">
    <property type="entry name" value="GGDEF"/>
    <property type="match status" value="1"/>
</dbReference>
<feature type="domain" description="EAL" evidence="3">
    <location>
        <begin position="815"/>
        <end position="1069"/>
    </location>
</feature>
<dbReference type="AlphaFoldDB" id="A0A4Q2TXS1"/>
<dbReference type="Gene3D" id="3.30.70.270">
    <property type="match status" value="1"/>
</dbReference>
<evidence type="ECO:0000313" key="6">
    <source>
        <dbReference type="Proteomes" id="UP000290759"/>
    </source>
</evidence>
<dbReference type="EMBL" id="QYBB01000096">
    <property type="protein sequence ID" value="RYC28873.1"/>
    <property type="molecule type" value="Genomic_DNA"/>
</dbReference>
<dbReference type="Gene3D" id="3.20.20.450">
    <property type="entry name" value="EAL domain"/>
    <property type="match status" value="1"/>
</dbReference>
<dbReference type="PANTHER" id="PTHR44757:SF2">
    <property type="entry name" value="BIOFILM ARCHITECTURE MAINTENANCE PROTEIN MBAA"/>
    <property type="match status" value="1"/>
</dbReference>
<dbReference type="Gene3D" id="3.30.450.20">
    <property type="entry name" value="PAS domain"/>
    <property type="match status" value="5"/>
</dbReference>
<dbReference type="GO" id="GO:0003824">
    <property type="term" value="F:catalytic activity"/>
    <property type="evidence" value="ECO:0007669"/>
    <property type="project" value="UniProtKB-ARBA"/>
</dbReference>
<dbReference type="InterPro" id="IPR035965">
    <property type="entry name" value="PAS-like_dom_sf"/>
</dbReference>
<reference evidence="5 6" key="1">
    <citation type="submission" date="2018-12" db="EMBL/GenBank/DDBJ databases">
        <authorList>
            <person name="Grouzdev D.S."/>
            <person name="Krutkina M.S."/>
        </authorList>
    </citation>
    <scope>NUCLEOTIDE SEQUENCE [LARGE SCALE GENOMIC DNA]</scope>
    <source>
        <strain evidence="5 6">RmlP026</strain>
    </source>
</reference>
<feature type="domain" description="PAC" evidence="2">
    <location>
        <begin position="210"/>
        <end position="262"/>
    </location>
</feature>
<gene>
    <name evidence="5" type="ORF">D3273_26980</name>
</gene>
<accession>A0A4Q2TXS1</accession>
<dbReference type="InterPro" id="IPR029787">
    <property type="entry name" value="Nucleotide_cyclase"/>
</dbReference>
<dbReference type="InterPro" id="IPR000700">
    <property type="entry name" value="PAS-assoc_C"/>
</dbReference>
<dbReference type="SUPFAM" id="SSF55785">
    <property type="entry name" value="PYP-like sensor domain (PAS domain)"/>
    <property type="match status" value="5"/>
</dbReference>
<feature type="domain" description="GGDEF" evidence="4">
    <location>
        <begin position="673"/>
        <end position="806"/>
    </location>
</feature>
<dbReference type="InterPro" id="IPR000014">
    <property type="entry name" value="PAS"/>
</dbReference>
<reference evidence="5 6" key="2">
    <citation type="submission" date="2019-02" db="EMBL/GenBank/DDBJ databases">
        <title>'Lichenibacterium ramalinii' gen. nov. sp. nov., 'Lichenibacterium minor' gen. nov. sp. nov.</title>
        <authorList>
            <person name="Pankratov T."/>
        </authorList>
    </citation>
    <scope>NUCLEOTIDE SEQUENCE [LARGE SCALE GENOMIC DNA]</scope>
    <source>
        <strain evidence="5 6">RmlP026</strain>
    </source>
</reference>
<dbReference type="InterPro" id="IPR013656">
    <property type="entry name" value="PAS_4"/>
</dbReference>
<evidence type="ECO:0000259" key="2">
    <source>
        <dbReference type="PROSITE" id="PS50113"/>
    </source>
</evidence>
<evidence type="ECO:0000313" key="5">
    <source>
        <dbReference type="EMBL" id="RYC28873.1"/>
    </source>
</evidence>
<dbReference type="NCBIfam" id="TIGR00229">
    <property type="entry name" value="sensory_box"/>
    <property type="match status" value="5"/>
</dbReference>
<keyword evidence="6" id="KW-1185">Reference proteome</keyword>
<dbReference type="SMART" id="SM00052">
    <property type="entry name" value="EAL"/>
    <property type="match status" value="1"/>
</dbReference>
<comment type="caution">
    <text evidence="5">The sequence shown here is derived from an EMBL/GenBank/DDBJ whole genome shotgun (WGS) entry which is preliminary data.</text>
</comment>
<dbReference type="InterPro" id="IPR013655">
    <property type="entry name" value="PAS_fold_3"/>
</dbReference>
<dbReference type="CDD" id="cd00130">
    <property type="entry name" value="PAS"/>
    <property type="match status" value="4"/>
</dbReference>
<evidence type="ECO:0000259" key="4">
    <source>
        <dbReference type="PROSITE" id="PS50887"/>
    </source>
</evidence>
<dbReference type="PROSITE" id="PS50112">
    <property type="entry name" value="PAS"/>
    <property type="match status" value="1"/>
</dbReference>
<dbReference type="InterPro" id="IPR001610">
    <property type="entry name" value="PAC"/>
</dbReference>
<dbReference type="PROSITE" id="PS50113">
    <property type="entry name" value="PAC"/>
    <property type="match status" value="4"/>
</dbReference>
<dbReference type="Proteomes" id="UP000290759">
    <property type="component" value="Unassembled WGS sequence"/>
</dbReference>
<dbReference type="InterPro" id="IPR035919">
    <property type="entry name" value="EAL_sf"/>
</dbReference>
<dbReference type="InterPro" id="IPR000160">
    <property type="entry name" value="GGDEF_dom"/>
</dbReference>
<dbReference type="SUPFAM" id="SSF141868">
    <property type="entry name" value="EAL domain-like"/>
    <property type="match status" value="1"/>
</dbReference>
<dbReference type="PROSITE" id="PS50883">
    <property type="entry name" value="EAL"/>
    <property type="match status" value="1"/>
</dbReference>
<dbReference type="NCBIfam" id="TIGR00254">
    <property type="entry name" value="GGDEF"/>
    <property type="match status" value="1"/>
</dbReference>
<dbReference type="Pfam" id="PF00563">
    <property type="entry name" value="EAL"/>
    <property type="match status" value="1"/>
</dbReference>
<evidence type="ECO:0000259" key="1">
    <source>
        <dbReference type="PROSITE" id="PS50112"/>
    </source>
</evidence>
<dbReference type="Pfam" id="PF08447">
    <property type="entry name" value="PAS_3"/>
    <property type="match status" value="3"/>
</dbReference>
<dbReference type="SUPFAM" id="SSF55073">
    <property type="entry name" value="Nucleotide cyclase"/>
    <property type="match status" value="1"/>
</dbReference>
<feature type="domain" description="PAC" evidence="2">
    <location>
        <begin position="461"/>
        <end position="513"/>
    </location>
</feature>
<dbReference type="FunFam" id="3.30.450.20:FF:000099">
    <property type="entry name" value="Sensory box sensor histidine kinase"/>
    <property type="match status" value="1"/>
</dbReference>
<dbReference type="InterPro" id="IPR043128">
    <property type="entry name" value="Rev_trsase/Diguanyl_cyclase"/>
</dbReference>
<dbReference type="SMART" id="SM00091">
    <property type="entry name" value="PAS"/>
    <property type="match status" value="5"/>
</dbReference>